<dbReference type="GO" id="GO:0006313">
    <property type="term" value="P:DNA transposition"/>
    <property type="evidence" value="ECO:0007669"/>
    <property type="project" value="InterPro"/>
</dbReference>
<evidence type="ECO:0000259" key="1">
    <source>
        <dbReference type="Pfam" id="PF03811"/>
    </source>
</evidence>
<protein>
    <recommendedName>
        <fullName evidence="1">InsA N-terminal zinc ribbon domain-containing protein</fullName>
    </recommendedName>
</protein>
<sequence>MATVTVHSPCCNSYKVYHYDHSTSDHERFQC</sequence>
<comment type="caution">
    <text evidence="2">The sequence shown here is derived from an EMBL/GenBank/DDBJ whole genome shotgun (WGS) entry which is preliminary data.</text>
</comment>
<dbReference type="AlphaFoldDB" id="A0A2A2BPL7"/>
<evidence type="ECO:0000313" key="3">
    <source>
        <dbReference type="Proteomes" id="UP000218543"/>
    </source>
</evidence>
<organism evidence="2 3">
    <name type="scientific">Escherichia coli</name>
    <dbReference type="NCBI Taxonomy" id="562"/>
    <lineage>
        <taxon>Bacteria</taxon>
        <taxon>Pseudomonadati</taxon>
        <taxon>Pseudomonadota</taxon>
        <taxon>Gammaproteobacteria</taxon>
        <taxon>Enterobacterales</taxon>
        <taxon>Enterobacteriaceae</taxon>
        <taxon>Escherichia</taxon>
    </lineage>
</organism>
<name>A0A2A2BPL7_ECOLX</name>
<dbReference type="EMBL" id="MRVZ01000200">
    <property type="protein sequence ID" value="PAU09896.1"/>
    <property type="molecule type" value="Genomic_DNA"/>
</dbReference>
<dbReference type="Pfam" id="PF03811">
    <property type="entry name" value="Zn_ribbon_InsA"/>
    <property type="match status" value="1"/>
</dbReference>
<proteinExistence type="predicted"/>
<accession>A0A2A2BPL7</accession>
<gene>
    <name evidence="2" type="ORF">BTQ06_28750</name>
</gene>
<feature type="domain" description="InsA N-terminal zinc ribbon" evidence="1">
    <location>
        <begin position="1"/>
        <end position="31"/>
    </location>
</feature>
<dbReference type="Proteomes" id="UP000218543">
    <property type="component" value="Unassembled WGS sequence"/>
</dbReference>
<dbReference type="InterPro" id="IPR003220">
    <property type="entry name" value="InsA_N_dom_Znf"/>
</dbReference>
<evidence type="ECO:0000313" key="2">
    <source>
        <dbReference type="EMBL" id="PAU09896.1"/>
    </source>
</evidence>
<reference evidence="2 3" key="1">
    <citation type="submission" date="2016-12" db="EMBL/GenBank/DDBJ databases">
        <title>Real-Time Genomic Investigation Underlying the Public Health Response to a Shiga Toxin-Producing Escherichia Coli O26:H11 Outbreak in a Nursery.</title>
        <authorList>
            <person name="Ferdous M."/>
            <person name="Moran-Gilad J."/>
            <person name="Rossen J.W."/>
            <person name="Gdalevich M."/>
        </authorList>
    </citation>
    <scope>NUCLEOTIDE SEQUENCE [LARGE SCALE GENOMIC DNA]</scope>
    <source>
        <strain evidence="2 3">STEC 514-2</strain>
    </source>
</reference>